<evidence type="ECO:0000313" key="20">
    <source>
        <dbReference type="Proteomes" id="UP000278440"/>
    </source>
</evidence>
<evidence type="ECO:0000256" key="11">
    <source>
        <dbReference type="ARBA" id="ARBA00023235"/>
    </source>
</evidence>
<evidence type="ECO:0000259" key="18">
    <source>
        <dbReference type="PROSITE" id="PS51217"/>
    </source>
</evidence>
<dbReference type="InterPro" id="IPR014016">
    <property type="entry name" value="UvrD-like_ATP-bd"/>
</dbReference>
<sequence length="1107" mass="117581">MVILRRAPAPAPADVRLDERQREALASRARVLRVLGGPGTGKSTLAVELVVDAVRHRGLRADSCLVLTASRTAAAALRQRVTARLDGTSTESLARTWQAFGFGVLRAEAALHGDPAPRLLGGPEQDVILRDLLAGHASGDVPGPSWPEGLREALPTRGFRNELRDLLMRAVEHGLGPDDLAALGREHDRPEWVAAAHVLREYDDVTSFSRYGSYDPAWVLTAAAELLEDDPLALDRLRERVRLVVVDDAQEATSAAARLLRVLVRGGGPRVVLVGDPDLAVQTFRGADPRFLASGWTELADPPRGPRPAEQLALFAPDLEAEPEPSPEAVTETDAGQPREARAEGDADGEPPGIRTVVLTESHRLGPALAGVADRVTRRIGALGGGEQRRLVAAAPRPDRCRVDVALLRSAAQETAHVAAVLRRAHLVEGVPWSDMAVVVRGSSRADTMRRLLGQAGVPVEAGSAEAPVRDEAAVRPLLHLLDEAIAVVRAGHERRDHAVDPVRAADLLLSPVGGCDTVALRRLRRRLRHDELADGGGRSSDELLAALLLEPARAAVLGPVARPAARIASALAAGAAAARLDDDGRWAAGVTAETVLWALWQGAGVGETWRRTALAGGSSGERADRDLDAVLALFDAAGAFVDRLPTAGPDTFLEHVQGQDVPGDTLLVGAQAGGRVALVTPQTAAGRQWRIVVVAGVQEGVWPDLRLRGSVLGSEDLVDVVAQRPLGFRAAQAAVRYDETRLFHVAVTRATERLLVTAVGDEDEQPSVYLDLVDPPERTRLADEVRPHTEVARTMTLPGLVGELRRDVTSPDPGVAEPALALLATAARAGVRGAHPASWWALREPSSHDPVRAPGDPVPVSPSKVTYFGECGLRWFLTTVGGEGVQLGAASVGTFVHDIVAELPDEPRERLNAEVDARWGRLGLSPGWVTDRTRREAHDMVARFVAYREAAERERARVGIETDFRVTVGRAVVAGRVDRIEREADGALRIVDLKTGTSKPTRADLAEHGQLGTYQVAVEEGGFADLGTHSAGASLVFIGKGGLANLQPAVLSQDAVSEAPDPAWARALVETTAEGMAAATFTASHGTCRTCPVKASCPVQPEGDAL</sequence>
<feature type="binding site" evidence="15">
    <location>
        <begin position="36"/>
        <end position="43"/>
    </location>
    <ligand>
        <name>ATP</name>
        <dbReference type="ChEBI" id="CHEBI:30616"/>
    </ligand>
</feature>
<dbReference type="Gene3D" id="3.90.320.10">
    <property type="match status" value="1"/>
</dbReference>
<keyword evidence="11" id="KW-0413">Isomerase</keyword>
<dbReference type="GO" id="GO:0033202">
    <property type="term" value="C:DNA helicase complex"/>
    <property type="evidence" value="ECO:0007669"/>
    <property type="project" value="TreeGrafter"/>
</dbReference>
<dbReference type="InterPro" id="IPR011604">
    <property type="entry name" value="PDDEXK-like_dom_sf"/>
</dbReference>
<dbReference type="GO" id="GO:0005829">
    <property type="term" value="C:cytosol"/>
    <property type="evidence" value="ECO:0007669"/>
    <property type="project" value="TreeGrafter"/>
</dbReference>
<evidence type="ECO:0000256" key="16">
    <source>
        <dbReference type="SAM" id="MobiDB-lite"/>
    </source>
</evidence>
<protein>
    <recommendedName>
        <fullName evidence="13">DNA 3'-5' helicase</fullName>
        <ecNumber evidence="13">5.6.2.4</ecNumber>
    </recommendedName>
</protein>
<keyword evidence="8 15" id="KW-0067">ATP-binding</keyword>
<evidence type="ECO:0000259" key="17">
    <source>
        <dbReference type="PROSITE" id="PS51198"/>
    </source>
</evidence>
<comment type="catalytic activity">
    <reaction evidence="14">
        <text>ATP + H2O = ADP + phosphate + H(+)</text>
        <dbReference type="Rhea" id="RHEA:13065"/>
        <dbReference type="ChEBI" id="CHEBI:15377"/>
        <dbReference type="ChEBI" id="CHEBI:15378"/>
        <dbReference type="ChEBI" id="CHEBI:30616"/>
        <dbReference type="ChEBI" id="CHEBI:43474"/>
        <dbReference type="ChEBI" id="CHEBI:456216"/>
        <dbReference type="EC" id="5.6.2.4"/>
    </reaction>
</comment>
<dbReference type="InterPro" id="IPR027417">
    <property type="entry name" value="P-loop_NTPase"/>
</dbReference>
<keyword evidence="5 15" id="KW-0378">Hydrolase</keyword>
<keyword evidence="6 15" id="KW-0347">Helicase</keyword>
<dbReference type="Pfam" id="PF12705">
    <property type="entry name" value="PDDEXK_1"/>
    <property type="match status" value="1"/>
</dbReference>
<feature type="region of interest" description="Disordered" evidence="16">
    <location>
        <begin position="319"/>
        <end position="352"/>
    </location>
</feature>
<dbReference type="PANTHER" id="PTHR11070:SF59">
    <property type="entry name" value="DNA 3'-5' HELICASE"/>
    <property type="match status" value="1"/>
</dbReference>
<dbReference type="InterPro" id="IPR014017">
    <property type="entry name" value="DNA_helicase_UvrD-like_C"/>
</dbReference>
<keyword evidence="20" id="KW-1185">Reference proteome</keyword>
<dbReference type="PROSITE" id="PS51198">
    <property type="entry name" value="UVRD_HELICASE_ATP_BIND"/>
    <property type="match status" value="1"/>
</dbReference>
<keyword evidence="9" id="KW-0238">DNA-binding</keyword>
<organism evidence="19 20">
    <name type="scientific">Terracoccus luteus</name>
    <dbReference type="NCBI Taxonomy" id="53356"/>
    <lineage>
        <taxon>Bacteria</taxon>
        <taxon>Bacillati</taxon>
        <taxon>Actinomycetota</taxon>
        <taxon>Actinomycetes</taxon>
        <taxon>Micrococcales</taxon>
        <taxon>Intrasporangiaceae</taxon>
        <taxon>Terracoccus</taxon>
    </lineage>
</organism>
<evidence type="ECO:0000256" key="9">
    <source>
        <dbReference type="ARBA" id="ARBA00023125"/>
    </source>
</evidence>
<gene>
    <name evidence="19" type="ORF">DFJ68_2043</name>
</gene>
<evidence type="ECO:0000256" key="15">
    <source>
        <dbReference type="PROSITE-ProRule" id="PRU00560"/>
    </source>
</evidence>
<dbReference type="GO" id="GO:0043138">
    <property type="term" value="F:3'-5' DNA helicase activity"/>
    <property type="evidence" value="ECO:0007669"/>
    <property type="project" value="UniProtKB-EC"/>
</dbReference>
<evidence type="ECO:0000313" key="19">
    <source>
        <dbReference type="EMBL" id="RKT78595.1"/>
    </source>
</evidence>
<accession>A0A495XZK8</accession>
<comment type="similarity">
    <text evidence="1">Belongs to the helicase family. UvrD subfamily.</text>
</comment>
<dbReference type="AlphaFoldDB" id="A0A495XZK8"/>
<proteinExistence type="inferred from homology"/>
<evidence type="ECO:0000256" key="10">
    <source>
        <dbReference type="ARBA" id="ARBA00023204"/>
    </source>
</evidence>
<evidence type="ECO:0000256" key="2">
    <source>
        <dbReference type="ARBA" id="ARBA00022722"/>
    </source>
</evidence>
<dbReference type="EMBL" id="RBXT01000001">
    <property type="protein sequence ID" value="RKT78595.1"/>
    <property type="molecule type" value="Genomic_DNA"/>
</dbReference>
<evidence type="ECO:0000256" key="3">
    <source>
        <dbReference type="ARBA" id="ARBA00022741"/>
    </source>
</evidence>
<dbReference type="PROSITE" id="PS51217">
    <property type="entry name" value="UVRD_HELICASE_CTER"/>
    <property type="match status" value="1"/>
</dbReference>
<dbReference type="PANTHER" id="PTHR11070">
    <property type="entry name" value="UVRD / RECB / PCRA DNA HELICASE FAMILY MEMBER"/>
    <property type="match status" value="1"/>
</dbReference>
<dbReference type="GO" id="GO:0003677">
    <property type="term" value="F:DNA binding"/>
    <property type="evidence" value="ECO:0007669"/>
    <property type="project" value="UniProtKB-KW"/>
</dbReference>
<comment type="catalytic activity">
    <reaction evidence="12">
        <text>Couples ATP hydrolysis with the unwinding of duplex DNA by translocating in the 3'-5' direction.</text>
        <dbReference type="EC" id="5.6.2.4"/>
    </reaction>
</comment>
<keyword evidence="10" id="KW-0234">DNA repair</keyword>
<evidence type="ECO:0000256" key="7">
    <source>
        <dbReference type="ARBA" id="ARBA00022839"/>
    </source>
</evidence>
<evidence type="ECO:0000256" key="12">
    <source>
        <dbReference type="ARBA" id="ARBA00034617"/>
    </source>
</evidence>
<comment type="caution">
    <text evidence="19">The sequence shown here is derived from an EMBL/GenBank/DDBJ whole genome shotgun (WGS) entry which is preliminary data.</text>
</comment>
<dbReference type="InterPro" id="IPR013986">
    <property type="entry name" value="DExx_box_DNA_helicase_dom_sf"/>
</dbReference>
<dbReference type="Gene3D" id="1.10.10.160">
    <property type="match status" value="1"/>
</dbReference>
<dbReference type="SUPFAM" id="SSF52540">
    <property type="entry name" value="P-loop containing nucleoside triphosphate hydrolases"/>
    <property type="match status" value="1"/>
</dbReference>
<dbReference type="Proteomes" id="UP000278440">
    <property type="component" value="Unassembled WGS sequence"/>
</dbReference>
<dbReference type="GO" id="GO:0005524">
    <property type="term" value="F:ATP binding"/>
    <property type="evidence" value="ECO:0007669"/>
    <property type="project" value="UniProtKB-UniRule"/>
</dbReference>
<evidence type="ECO:0000256" key="5">
    <source>
        <dbReference type="ARBA" id="ARBA00022801"/>
    </source>
</evidence>
<evidence type="ECO:0000256" key="6">
    <source>
        <dbReference type="ARBA" id="ARBA00022806"/>
    </source>
</evidence>
<dbReference type="GO" id="GO:0004527">
    <property type="term" value="F:exonuclease activity"/>
    <property type="evidence" value="ECO:0007669"/>
    <property type="project" value="UniProtKB-KW"/>
</dbReference>
<dbReference type="InterPro" id="IPR038726">
    <property type="entry name" value="PDDEXK_AddAB-type"/>
</dbReference>
<evidence type="ECO:0000256" key="1">
    <source>
        <dbReference type="ARBA" id="ARBA00009922"/>
    </source>
</evidence>
<feature type="domain" description="UvrD-like helicase ATP-binding" evidence="17">
    <location>
        <begin position="15"/>
        <end position="366"/>
    </location>
</feature>
<evidence type="ECO:0000256" key="14">
    <source>
        <dbReference type="ARBA" id="ARBA00048988"/>
    </source>
</evidence>
<dbReference type="InterPro" id="IPR000212">
    <property type="entry name" value="DNA_helicase_UvrD/REP"/>
</dbReference>
<evidence type="ECO:0000256" key="4">
    <source>
        <dbReference type="ARBA" id="ARBA00022763"/>
    </source>
</evidence>
<keyword evidence="4" id="KW-0227">DNA damage</keyword>
<dbReference type="Pfam" id="PF00580">
    <property type="entry name" value="UvrD-helicase"/>
    <property type="match status" value="1"/>
</dbReference>
<reference evidence="19 20" key="1">
    <citation type="submission" date="2018-10" db="EMBL/GenBank/DDBJ databases">
        <title>Sequencing the genomes of 1000 actinobacteria strains.</title>
        <authorList>
            <person name="Klenk H.-P."/>
        </authorList>
    </citation>
    <scope>NUCLEOTIDE SEQUENCE [LARGE SCALE GENOMIC DNA]</scope>
    <source>
        <strain evidence="19 20">DSM 44267</strain>
    </source>
</reference>
<evidence type="ECO:0000256" key="13">
    <source>
        <dbReference type="ARBA" id="ARBA00034808"/>
    </source>
</evidence>
<dbReference type="EC" id="5.6.2.4" evidence="13"/>
<name>A0A495XZK8_9MICO</name>
<keyword evidence="7" id="KW-0269">Exonuclease</keyword>
<feature type="domain" description="UvrD-like helicase C-terminal" evidence="18">
    <location>
        <begin position="370"/>
        <end position="687"/>
    </location>
</feature>
<dbReference type="RefSeq" id="WP_121032917.1">
    <property type="nucleotide sequence ID" value="NZ_RBXT01000001.1"/>
</dbReference>
<dbReference type="GO" id="GO:0000725">
    <property type="term" value="P:recombinational repair"/>
    <property type="evidence" value="ECO:0007669"/>
    <property type="project" value="TreeGrafter"/>
</dbReference>
<evidence type="ECO:0000256" key="8">
    <source>
        <dbReference type="ARBA" id="ARBA00022840"/>
    </source>
</evidence>
<dbReference type="OrthoDB" id="5240387at2"/>
<keyword evidence="2" id="KW-0540">Nuclease</keyword>
<dbReference type="Gene3D" id="1.10.486.10">
    <property type="entry name" value="PCRA, domain 4"/>
    <property type="match status" value="1"/>
</dbReference>
<keyword evidence="3 15" id="KW-0547">Nucleotide-binding</keyword>
<dbReference type="Gene3D" id="3.40.50.300">
    <property type="entry name" value="P-loop containing nucleotide triphosphate hydrolases"/>
    <property type="match status" value="2"/>
</dbReference>